<dbReference type="PANTHER" id="PTHR38032:SF1">
    <property type="entry name" value="RNA-BINDING PROTEIN KHPB N-TERMINAL DOMAIN-CONTAINING PROTEIN"/>
    <property type="match status" value="1"/>
</dbReference>
<dbReference type="InterPro" id="IPR005646">
    <property type="entry name" value="FapA"/>
</dbReference>
<reference evidence="3 4" key="1">
    <citation type="submission" date="2023-07" db="EMBL/GenBank/DDBJ databases">
        <title>The novel representative of Negativicutes class, Anaeroselena agilis gen. nov. sp. nov.</title>
        <authorList>
            <person name="Prokofeva M.I."/>
            <person name="Elcheninov A.G."/>
            <person name="Klyukina A."/>
            <person name="Kublanov I.V."/>
            <person name="Frolov E.N."/>
            <person name="Podosokorskaya O.A."/>
        </authorList>
    </citation>
    <scope>NUCLEOTIDE SEQUENCE [LARGE SCALE GENOMIC DNA]</scope>
    <source>
        <strain evidence="3 4">4137-cl</strain>
    </source>
</reference>
<comment type="caution">
    <text evidence="3">The sequence shown here is derived from an EMBL/GenBank/DDBJ whole genome shotgun (WGS) entry which is preliminary data.</text>
</comment>
<dbReference type="Proteomes" id="UP001254848">
    <property type="component" value="Unassembled WGS sequence"/>
</dbReference>
<dbReference type="InterPro" id="IPR046866">
    <property type="entry name" value="FapA_N"/>
</dbReference>
<gene>
    <name evidence="3" type="ORF">Q4T40_08730</name>
</gene>
<dbReference type="Pfam" id="PF03961">
    <property type="entry name" value="FapA"/>
    <property type="match status" value="1"/>
</dbReference>
<feature type="domain" description="Flagellar Assembly Protein A N-terminal region" evidence="2">
    <location>
        <begin position="93"/>
        <end position="260"/>
    </location>
</feature>
<evidence type="ECO:0000313" key="4">
    <source>
        <dbReference type="Proteomes" id="UP001254848"/>
    </source>
</evidence>
<accession>A0ABU3NWX6</accession>
<organism evidence="3 4">
    <name type="scientific">Anaeroselena agilis</name>
    <dbReference type="NCBI Taxonomy" id="3063788"/>
    <lineage>
        <taxon>Bacteria</taxon>
        <taxon>Bacillati</taxon>
        <taxon>Bacillota</taxon>
        <taxon>Negativicutes</taxon>
        <taxon>Acetonemataceae</taxon>
        <taxon>Anaeroselena</taxon>
    </lineage>
</organism>
<dbReference type="RefSeq" id="WP_413779834.1">
    <property type="nucleotide sequence ID" value="NZ_JAUOZS010000001.1"/>
</dbReference>
<proteinExistence type="predicted"/>
<evidence type="ECO:0000259" key="2">
    <source>
        <dbReference type="Pfam" id="PF20250"/>
    </source>
</evidence>
<keyword evidence="4" id="KW-1185">Reference proteome</keyword>
<dbReference type="PANTHER" id="PTHR38032">
    <property type="entry name" value="POLYMERASE-RELATED"/>
    <property type="match status" value="1"/>
</dbReference>
<dbReference type="InterPro" id="IPR036145">
    <property type="entry name" value="MinC_C_sf"/>
</dbReference>
<dbReference type="EMBL" id="JAUOZS010000001">
    <property type="protein sequence ID" value="MDT8901320.1"/>
    <property type="molecule type" value="Genomic_DNA"/>
</dbReference>
<evidence type="ECO:0000313" key="3">
    <source>
        <dbReference type="EMBL" id="MDT8901320.1"/>
    </source>
</evidence>
<protein>
    <submittedName>
        <fullName evidence="3">FapA family protein</fullName>
    </submittedName>
</protein>
<dbReference type="Pfam" id="PF20250">
    <property type="entry name" value="FapA_N"/>
    <property type="match status" value="1"/>
</dbReference>
<name>A0ABU3NWX6_9FIRM</name>
<sequence>MNDEEKNAANQSGASADVDGSFKVDYNEDGIYLTVNPAQGAGAPVREPLVMAELKSRDIQGANFSAIIRIVKEASGTPVKIAEMTAAVQEPEIQVLVDRDRMSASLQIIQPKGSRPLSFEEVLEKIHAAGVVQGIDMEAVKRAFDRPGTPVTCARGDAPVNGSDAAIRFAHDTNAKGRPVELEDGRVDFKDLNLFTVVSEGDLLAEKIPPTAGNPGVDVIGQPIFPKPGKDIPMPLGKNVYADGGLIKAAIAGQLQFVNNKLHVSPVIEIKGDVDLSTGNVEFVGNVVVRGSVQSGFTVKADGNVEIYGSVSGGTVEGCNIVIRMGIQGMQRGYVRAKENVTTKFIENANVSAEGDVMVNDVILHSNVSAGKRVIVEGRRGFIAGGHVIAAEEIRAKTVGTHLAVATDLEVGVNPVIRAEYTELRKELRKNEVTLDQAQKALNVLRSVNQSDLSPEKREMMLKLTKAQFHMAGQVETMRKRITEIELLFEEMRYGRIRVSDVVYPGVKIVIGTLVKPVREMLKYASFYAEDGEIRIGSFR</sequence>
<feature type="region of interest" description="Disordered" evidence="1">
    <location>
        <begin position="1"/>
        <end position="21"/>
    </location>
</feature>
<dbReference type="InterPro" id="IPR046865">
    <property type="entry name" value="FapA_b_solenoid"/>
</dbReference>
<dbReference type="SUPFAM" id="SSF63848">
    <property type="entry name" value="Cell-division inhibitor MinC, C-terminal domain"/>
    <property type="match status" value="1"/>
</dbReference>
<evidence type="ECO:0000256" key="1">
    <source>
        <dbReference type="SAM" id="MobiDB-lite"/>
    </source>
</evidence>